<dbReference type="PANTHER" id="PTHR43884:SF12">
    <property type="entry name" value="ISOVALERYL-COA DEHYDROGENASE, MITOCHONDRIAL-RELATED"/>
    <property type="match status" value="1"/>
</dbReference>
<proteinExistence type="predicted"/>
<evidence type="ECO:0000259" key="3">
    <source>
        <dbReference type="Pfam" id="PF02771"/>
    </source>
</evidence>
<feature type="domain" description="Acyl-CoA dehydrogenase/oxidase N-terminal" evidence="3">
    <location>
        <begin position="55"/>
        <end position="114"/>
    </location>
</feature>
<feature type="compositionally biased region" description="Pro residues" evidence="1">
    <location>
        <begin position="9"/>
        <end position="33"/>
    </location>
</feature>
<dbReference type="Gene3D" id="1.10.540.10">
    <property type="entry name" value="Acyl-CoA dehydrogenase/oxidase, N-terminal domain"/>
    <property type="match status" value="1"/>
</dbReference>
<evidence type="ECO:0000313" key="4">
    <source>
        <dbReference type="EMBL" id="MCS0635789.1"/>
    </source>
</evidence>
<feature type="region of interest" description="Disordered" evidence="1">
    <location>
        <begin position="1"/>
        <end position="39"/>
    </location>
</feature>
<feature type="domain" description="Acyl-CoA oxidase/dehydrogenase middle" evidence="2">
    <location>
        <begin position="144"/>
        <end position="235"/>
    </location>
</feature>
<sequence>MTPAVPGGPGHPAPEPPPRPGPGPSPKPGPGPGPHRELLDAGWSTVLRPEPPRAGATGAERIRSLAAGGYAALPIPEEFGGGGAGLVEMAGAQRALGLVDPSAAVALNMHAFTVGLMADYWQRHRDTSWMLLEGIAGSGALVASAFAEPGGSPNFMSSRSEAVETAKGYRVTGVKYPCSLATTATLVCLTARVTGTDETILALCPRASPGLSVEGEWPSLGMTDSDTARLVLRDVELDDRLVFHRGPADVIDENVISGMAWFAVLLTATYHGVLSALLDEAYAQVATARAYGPRTALLGRATRELLALGGACRQLGADVASGALAGRAALAASVGLRASLSDTRDRVLSAVTPVVGSRLYGRGQRAAALLVDSAAVHHHPPSLLTCDEAVGAFCTGREISFDPAG</sequence>
<protein>
    <submittedName>
        <fullName evidence="4">Acyl-CoA/acyl-ACP dehydrogenase</fullName>
    </submittedName>
</protein>
<dbReference type="InterPro" id="IPR009100">
    <property type="entry name" value="AcylCoA_DH/oxidase_NM_dom_sf"/>
</dbReference>
<dbReference type="EMBL" id="JANUGQ010000005">
    <property type="protein sequence ID" value="MCS0635789.1"/>
    <property type="molecule type" value="Genomic_DNA"/>
</dbReference>
<dbReference type="Gene3D" id="2.40.110.10">
    <property type="entry name" value="Butyryl-CoA Dehydrogenase, subunit A, domain 2"/>
    <property type="match status" value="1"/>
</dbReference>
<comment type="caution">
    <text evidence="4">The sequence shown here is derived from an EMBL/GenBank/DDBJ whole genome shotgun (WGS) entry which is preliminary data.</text>
</comment>
<dbReference type="InterPro" id="IPR006091">
    <property type="entry name" value="Acyl-CoA_Oxase/DH_mid-dom"/>
</dbReference>
<name>A0ABT2CEF6_9ACTN</name>
<dbReference type="Pfam" id="PF02771">
    <property type="entry name" value="Acyl-CoA_dh_N"/>
    <property type="match status" value="1"/>
</dbReference>
<organism evidence="4 5">
    <name type="scientific">Streptomyces pyxinae</name>
    <dbReference type="NCBI Taxonomy" id="2970734"/>
    <lineage>
        <taxon>Bacteria</taxon>
        <taxon>Bacillati</taxon>
        <taxon>Actinomycetota</taxon>
        <taxon>Actinomycetes</taxon>
        <taxon>Kitasatosporales</taxon>
        <taxon>Streptomycetaceae</taxon>
        <taxon>Streptomyces</taxon>
    </lineage>
</organism>
<evidence type="ECO:0000256" key="1">
    <source>
        <dbReference type="SAM" id="MobiDB-lite"/>
    </source>
</evidence>
<dbReference type="SUPFAM" id="SSF56645">
    <property type="entry name" value="Acyl-CoA dehydrogenase NM domain-like"/>
    <property type="match status" value="1"/>
</dbReference>
<evidence type="ECO:0000313" key="5">
    <source>
        <dbReference type="Proteomes" id="UP001431313"/>
    </source>
</evidence>
<dbReference type="Pfam" id="PF02770">
    <property type="entry name" value="Acyl-CoA_dh_M"/>
    <property type="match status" value="1"/>
</dbReference>
<evidence type="ECO:0000259" key="2">
    <source>
        <dbReference type="Pfam" id="PF02770"/>
    </source>
</evidence>
<dbReference type="InterPro" id="IPR037069">
    <property type="entry name" value="AcylCoA_DH/ox_N_sf"/>
</dbReference>
<accession>A0ABT2CEF6</accession>
<dbReference type="PANTHER" id="PTHR43884">
    <property type="entry name" value="ACYL-COA DEHYDROGENASE"/>
    <property type="match status" value="1"/>
</dbReference>
<dbReference type="InterPro" id="IPR013786">
    <property type="entry name" value="AcylCoA_DH/ox_N"/>
</dbReference>
<reference evidence="4" key="1">
    <citation type="submission" date="2022-08" db="EMBL/GenBank/DDBJ databases">
        <authorList>
            <person name="Somphong A."/>
            <person name="Phongsopitanun W."/>
        </authorList>
    </citation>
    <scope>NUCLEOTIDE SEQUENCE</scope>
    <source>
        <strain evidence="4">LP05-1</strain>
    </source>
</reference>
<dbReference type="InterPro" id="IPR046373">
    <property type="entry name" value="Acyl-CoA_Oxase/DH_mid-dom_sf"/>
</dbReference>
<dbReference type="RefSeq" id="WP_258786676.1">
    <property type="nucleotide sequence ID" value="NZ_JANUGQ010000005.1"/>
</dbReference>
<dbReference type="Proteomes" id="UP001431313">
    <property type="component" value="Unassembled WGS sequence"/>
</dbReference>
<gene>
    <name evidence="4" type="ORF">NX801_08945</name>
</gene>
<keyword evidence="5" id="KW-1185">Reference proteome</keyword>